<keyword evidence="2" id="KW-1185">Reference proteome</keyword>
<evidence type="ECO:0000313" key="2">
    <source>
        <dbReference type="Proteomes" id="UP000221506"/>
    </source>
</evidence>
<name>A0A1W6DY08_9CAUD</name>
<dbReference type="Proteomes" id="UP000221506">
    <property type="component" value="Segment"/>
</dbReference>
<accession>A0A1W6DY08</accession>
<reference evidence="1 2" key="1">
    <citation type="submission" date="2017-04" db="EMBL/GenBank/DDBJ databases">
        <title>Complete genome sequence and characterization of temperature-dependent bacteriophage phiA8-29 infecting Aeromonas.</title>
        <authorList>
            <person name="He Y."/>
            <person name="Yang H."/>
        </authorList>
    </citation>
    <scope>NUCLEOTIDE SEQUENCE [LARGE SCALE GENOMIC DNA]</scope>
</reference>
<gene>
    <name evidence="1" type="ORF">phiA829_077</name>
</gene>
<sequence length="229" mass="27165">MADIDQEIEQGLILDNEKNAPEVVRRYISKYREFYGPGARRNIARSNRWFMRRVSRDLRLSRANVFQQFKQDFRKRPAHDKGLIGRMILFKYDAKWKDQLPVWDSFPLVFFFGSFVGDGQYGENGILYLQGISLHYLQPSLRLKLFTELLKFNTDTGLREKSKLKLSWEILKSFSQHQLVAHAVKTYRADHIRSEMIEINPRFWEIVLFLNIQKWEKGNNAMAWSGAKK</sequence>
<dbReference type="EMBL" id="KY914485">
    <property type="protein sequence ID" value="ARK07897.1"/>
    <property type="molecule type" value="Genomic_DNA"/>
</dbReference>
<organism evidence="1 2">
    <name type="scientific">Aeromonas phage phiA8-29</name>
    <dbReference type="NCBI Taxonomy" id="1978922"/>
    <lineage>
        <taxon>Viruses</taxon>
        <taxon>Duplodnaviria</taxon>
        <taxon>Heunggongvirae</taxon>
        <taxon>Uroviricota</taxon>
        <taxon>Caudoviricetes</taxon>
        <taxon>Pantevenvirales</taxon>
        <taxon>Ackermannviridae</taxon>
        <taxon>Tedavirus</taxon>
        <taxon>Tedavirus A829</taxon>
    </lineage>
</organism>
<protein>
    <submittedName>
        <fullName evidence="1">Putative DNA end protector during packaging</fullName>
    </submittedName>
</protein>
<evidence type="ECO:0000313" key="1">
    <source>
        <dbReference type="EMBL" id="ARK07897.1"/>
    </source>
</evidence>
<proteinExistence type="predicted"/>